<sequence length="113" mass="13022">MESRDLLKIAYKAIEDKKGENIKMIDISQISSIADYFIITEGGNINQIQAIADEVEEQLEKAGASPKHIEGYRNASWILLDYTDIVVHIFAKEDRKFYDLERIWADGIFLEKI</sequence>
<evidence type="ECO:0000256" key="2">
    <source>
        <dbReference type="HAMAP-Rule" id="MF_01477"/>
    </source>
</evidence>
<keyword evidence="2" id="KW-0963">Cytoplasm</keyword>
<dbReference type="STRING" id="679200.HMPREF9333_00182"/>
<dbReference type="RefSeq" id="WP_005539142.1">
    <property type="nucleotide sequence ID" value="NZ_JH378829.1"/>
</dbReference>
<comment type="similarity">
    <text evidence="1 2">Belongs to the Iojap/RsfS family.</text>
</comment>
<proteinExistence type="inferred from homology"/>
<gene>
    <name evidence="2" type="primary">rsfS</name>
    <name evidence="3" type="ORF">HMPREF9333_00182</name>
</gene>
<name>G5GF44_9FIRM</name>
<protein>
    <recommendedName>
        <fullName evidence="2">Ribosomal silencing factor RsfS</fullName>
    </recommendedName>
</protein>
<keyword evidence="2" id="KW-0810">Translation regulation</keyword>
<dbReference type="GO" id="GO:0090071">
    <property type="term" value="P:negative regulation of ribosome biogenesis"/>
    <property type="evidence" value="ECO:0007669"/>
    <property type="project" value="UniProtKB-UniRule"/>
</dbReference>
<dbReference type="eggNOG" id="COG0799">
    <property type="taxonomic scope" value="Bacteria"/>
</dbReference>
<keyword evidence="2" id="KW-0678">Repressor</keyword>
<dbReference type="PANTHER" id="PTHR21043">
    <property type="entry name" value="IOJAP SUPERFAMILY ORTHOLOG"/>
    <property type="match status" value="1"/>
</dbReference>
<dbReference type="OrthoDB" id="9793681at2"/>
<dbReference type="PANTHER" id="PTHR21043:SF0">
    <property type="entry name" value="MITOCHONDRIAL ASSEMBLY OF RIBOSOMAL LARGE SUBUNIT PROTEIN 1"/>
    <property type="match status" value="1"/>
</dbReference>
<dbReference type="GO" id="GO:0017148">
    <property type="term" value="P:negative regulation of translation"/>
    <property type="evidence" value="ECO:0007669"/>
    <property type="project" value="UniProtKB-UniRule"/>
</dbReference>
<comment type="function">
    <text evidence="2">Functions as a ribosomal silencing factor. Interacts with ribosomal protein uL14 (rplN), blocking formation of intersubunit bridge B8. Prevents association of the 30S and 50S ribosomal subunits and the formation of functional ribosomes, thus repressing translation.</text>
</comment>
<dbReference type="InterPro" id="IPR043519">
    <property type="entry name" value="NT_sf"/>
</dbReference>
<dbReference type="Pfam" id="PF02410">
    <property type="entry name" value="RsfS"/>
    <property type="match status" value="1"/>
</dbReference>
<dbReference type="SUPFAM" id="SSF81301">
    <property type="entry name" value="Nucleotidyltransferase"/>
    <property type="match status" value="1"/>
</dbReference>
<reference evidence="3 4" key="1">
    <citation type="submission" date="2011-08" db="EMBL/GenBank/DDBJ databases">
        <title>The Genome Sequence of Johnsonella ignava ATCC 51276.</title>
        <authorList>
            <consortium name="The Broad Institute Genome Sequencing Platform"/>
            <person name="Earl A."/>
            <person name="Ward D."/>
            <person name="Feldgarden M."/>
            <person name="Gevers D."/>
            <person name="Izard J."/>
            <person name="Blanton J.M."/>
            <person name="Baranova O.V."/>
            <person name="Dewhirst F.E."/>
            <person name="Young S.K."/>
            <person name="Zeng Q."/>
            <person name="Gargeya S."/>
            <person name="Fitzgerald M."/>
            <person name="Haas B."/>
            <person name="Abouelleil A."/>
            <person name="Alvarado L."/>
            <person name="Arachchi H.M."/>
            <person name="Berlin A."/>
            <person name="Brown A."/>
            <person name="Chapman S.B."/>
            <person name="Chen Z."/>
            <person name="Dunbar C."/>
            <person name="Freedman E."/>
            <person name="Gearin G."/>
            <person name="Gellesch M."/>
            <person name="Goldberg J."/>
            <person name="Griggs A."/>
            <person name="Gujja S."/>
            <person name="Heiman D."/>
            <person name="Howarth C."/>
            <person name="Larson L."/>
            <person name="Lui A."/>
            <person name="MacDonald P.J.P."/>
            <person name="Montmayeur A."/>
            <person name="Murphy C."/>
            <person name="Neiman D."/>
            <person name="Pearson M."/>
            <person name="Priest M."/>
            <person name="Roberts A."/>
            <person name="Saif S."/>
            <person name="Shea T."/>
            <person name="Shenoy N."/>
            <person name="Sisk P."/>
            <person name="Stolte C."/>
            <person name="Sykes S."/>
            <person name="Wortman J."/>
            <person name="Nusbaum C."/>
            <person name="Birren B."/>
        </authorList>
    </citation>
    <scope>NUCLEOTIDE SEQUENCE [LARGE SCALE GENOMIC DNA]</scope>
    <source>
        <strain evidence="3 4">ATCC 51276</strain>
    </source>
</reference>
<accession>G5GF44</accession>
<dbReference type="GO" id="GO:0042256">
    <property type="term" value="P:cytosolic ribosome assembly"/>
    <property type="evidence" value="ECO:0007669"/>
    <property type="project" value="UniProtKB-UniRule"/>
</dbReference>
<dbReference type="GO" id="GO:0043023">
    <property type="term" value="F:ribosomal large subunit binding"/>
    <property type="evidence" value="ECO:0007669"/>
    <property type="project" value="TreeGrafter"/>
</dbReference>
<dbReference type="GO" id="GO:0005737">
    <property type="term" value="C:cytoplasm"/>
    <property type="evidence" value="ECO:0007669"/>
    <property type="project" value="UniProtKB-SubCell"/>
</dbReference>
<dbReference type="HAMAP" id="MF_01477">
    <property type="entry name" value="Iojap_RsfS"/>
    <property type="match status" value="1"/>
</dbReference>
<comment type="subunit">
    <text evidence="2">Interacts with ribosomal protein uL14 (rplN).</text>
</comment>
<dbReference type="EMBL" id="ACZL01000003">
    <property type="protein sequence ID" value="EHI56735.1"/>
    <property type="molecule type" value="Genomic_DNA"/>
</dbReference>
<dbReference type="AlphaFoldDB" id="G5GF44"/>
<evidence type="ECO:0000313" key="4">
    <source>
        <dbReference type="Proteomes" id="UP000003011"/>
    </source>
</evidence>
<evidence type="ECO:0000313" key="3">
    <source>
        <dbReference type="EMBL" id="EHI56735.1"/>
    </source>
</evidence>
<comment type="caution">
    <text evidence="3">The sequence shown here is derived from an EMBL/GenBank/DDBJ whole genome shotgun (WGS) entry which is preliminary data.</text>
</comment>
<dbReference type="InterPro" id="IPR004394">
    <property type="entry name" value="Iojap/RsfS/C7orf30"/>
</dbReference>
<dbReference type="HOGENOM" id="CLU_092688_2_2_9"/>
<dbReference type="Proteomes" id="UP000003011">
    <property type="component" value="Unassembled WGS sequence"/>
</dbReference>
<dbReference type="PATRIC" id="fig|679200.3.peg.201"/>
<evidence type="ECO:0000256" key="1">
    <source>
        <dbReference type="ARBA" id="ARBA00010574"/>
    </source>
</evidence>
<comment type="subcellular location">
    <subcellularLocation>
        <location evidence="2">Cytoplasm</location>
    </subcellularLocation>
</comment>
<dbReference type="Gene3D" id="3.30.460.10">
    <property type="entry name" value="Beta Polymerase, domain 2"/>
    <property type="match status" value="1"/>
</dbReference>
<dbReference type="NCBIfam" id="TIGR00090">
    <property type="entry name" value="rsfS_iojap_ybeB"/>
    <property type="match status" value="1"/>
</dbReference>
<keyword evidence="4" id="KW-1185">Reference proteome</keyword>
<organism evidence="3 4">
    <name type="scientific">Johnsonella ignava ATCC 51276</name>
    <dbReference type="NCBI Taxonomy" id="679200"/>
    <lineage>
        <taxon>Bacteria</taxon>
        <taxon>Bacillati</taxon>
        <taxon>Bacillota</taxon>
        <taxon>Clostridia</taxon>
        <taxon>Lachnospirales</taxon>
        <taxon>Lachnospiraceae</taxon>
        <taxon>Johnsonella</taxon>
    </lineage>
</organism>